<evidence type="ECO:0000313" key="6">
    <source>
        <dbReference type="Proteomes" id="UP000886851"/>
    </source>
</evidence>
<evidence type="ECO:0000256" key="1">
    <source>
        <dbReference type="ARBA" id="ARBA00022679"/>
    </source>
</evidence>
<comment type="caution">
    <text evidence="5">The sequence shown here is derived from an EMBL/GenBank/DDBJ whole genome shotgun (WGS) entry which is preliminary data.</text>
</comment>
<dbReference type="Gene3D" id="3.40.630.30">
    <property type="match status" value="1"/>
</dbReference>
<dbReference type="GO" id="GO:0008999">
    <property type="term" value="F:protein-N-terminal-alanine acetyltransferase activity"/>
    <property type="evidence" value="ECO:0007669"/>
    <property type="project" value="TreeGrafter"/>
</dbReference>
<reference evidence="5" key="2">
    <citation type="submission" date="2021-04" db="EMBL/GenBank/DDBJ databases">
        <authorList>
            <person name="Gilroy R."/>
        </authorList>
    </citation>
    <scope>NUCLEOTIDE SEQUENCE</scope>
    <source>
        <strain evidence="5">Gambia2-208</strain>
    </source>
</reference>
<accession>A0A9D1ZL40</accession>
<protein>
    <submittedName>
        <fullName evidence="5">GNAT family N-acetyltransferase</fullName>
    </submittedName>
</protein>
<organism evidence="5 6">
    <name type="scientific">Candidatus Bacteroides pullicola</name>
    <dbReference type="NCBI Taxonomy" id="2838475"/>
    <lineage>
        <taxon>Bacteria</taxon>
        <taxon>Pseudomonadati</taxon>
        <taxon>Bacteroidota</taxon>
        <taxon>Bacteroidia</taxon>
        <taxon>Bacteroidales</taxon>
        <taxon>Bacteroidaceae</taxon>
        <taxon>Bacteroides</taxon>
    </lineage>
</organism>
<dbReference type="PANTHER" id="PTHR43792:SF8">
    <property type="entry name" value="[RIBOSOMAL PROTEIN US5]-ALANINE N-ACETYLTRANSFERASE"/>
    <property type="match status" value="1"/>
</dbReference>
<dbReference type="InterPro" id="IPR051531">
    <property type="entry name" value="N-acetyltransferase"/>
</dbReference>
<dbReference type="SUPFAM" id="SSF55729">
    <property type="entry name" value="Acyl-CoA N-acyltransferases (Nat)"/>
    <property type="match status" value="1"/>
</dbReference>
<dbReference type="PROSITE" id="PS51186">
    <property type="entry name" value="GNAT"/>
    <property type="match status" value="1"/>
</dbReference>
<dbReference type="InterPro" id="IPR000182">
    <property type="entry name" value="GNAT_dom"/>
</dbReference>
<feature type="domain" description="N-acetyltransferase" evidence="4">
    <location>
        <begin position="8"/>
        <end position="170"/>
    </location>
</feature>
<sequence length="179" mass="20690">MELITERLLLRPWRESDAESLYQYAKDERVGPIAGWPAHRSVEESREVIRNVFMQEGVFAVTLKGDDTTIGCIGVIRGAKSNFPISGDEGEISYWIGVPFWGQGLIPEAMREVIRYSFEALGLKTLWCGYFDGNEQSRRAQEKCGFKYFKTNENLYCPLTDEVRMEHVSRLEREDYFAK</sequence>
<evidence type="ECO:0000256" key="3">
    <source>
        <dbReference type="ARBA" id="ARBA00038502"/>
    </source>
</evidence>
<dbReference type="EMBL" id="DXCV01000036">
    <property type="protein sequence ID" value="HIY88097.1"/>
    <property type="molecule type" value="Genomic_DNA"/>
</dbReference>
<name>A0A9D1ZL40_9BACE</name>
<evidence type="ECO:0000256" key="2">
    <source>
        <dbReference type="ARBA" id="ARBA00023315"/>
    </source>
</evidence>
<dbReference type="Proteomes" id="UP000886851">
    <property type="component" value="Unassembled WGS sequence"/>
</dbReference>
<proteinExistence type="inferred from homology"/>
<comment type="similarity">
    <text evidence="3">Belongs to the acetyltransferase family. RimJ subfamily.</text>
</comment>
<reference evidence="5" key="1">
    <citation type="journal article" date="2021" name="PeerJ">
        <title>Extensive microbial diversity within the chicken gut microbiome revealed by metagenomics and culture.</title>
        <authorList>
            <person name="Gilroy R."/>
            <person name="Ravi A."/>
            <person name="Getino M."/>
            <person name="Pursley I."/>
            <person name="Horton D.L."/>
            <person name="Alikhan N.F."/>
            <person name="Baker D."/>
            <person name="Gharbi K."/>
            <person name="Hall N."/>
            <person name="Watson M."/>
            <person name="Adriaenssens E.M."/>
            <person name="Foster-Nyarko E."/>
            <person name="Jarju S."/>
            <person name="Secka A."/>
            <person name="Antonio M."/>
            <person name="Oren A."/>
            <person name="Chaudhuri R.R."/>
            <person name="La Ragione R."/>
            <person name="Hildebrand F."/>
            <person name="Pallen M.J."/>
        </authorList>
    </citation>
    <scope>NUCLEOTIDE SEQUENCE</scope>
    <source>
        <strain evidence="5">Gambia2-208</strain>
    </source>
</reference>
<dbReference type="InterPro" id="IPR016181">
    <property type="entry name" value="Acyl_CoA_acyltransferase"/>
</dbReference>
<gene>
    <name evidence="5" type="ORF">H9824_05270</name>
</gene>
<keyword evidence="1" id="KW-0808">Transferase</keyword>
<dbReference type="GO" id="GO:0005737">
    <property type="term" value="C:cytoplasm"/>
    <property type="evidence" value="ECO:0007669"/>
    <property type="project" value="TreeGrafter"/>
</dbReference>
<keyword evidence="2" id="KW-0012">Acyltransferase</keyword>
<dbReference type="Pfam" id="PF13302">
    <property type="entry name" value="Acetyltransf_3"/>
    <property type="match status" value="1"/>
</dbReference>
<evidence type="ECO:0000313" key="5">
    <source>
        <dbReference type="EMBL" id="HIY88097.1"/>
    </source>
</evidence>
<evidence type="ECO:0000259" key="4">
    <source>
        <dbReference type="PROSITE" id="PS51186"/>
    </source>
</evidence>
<dbReference type="PANTHER" id="PTHR43792">
    <property type="entry name" value="GNAT FAMILY, PUTATIVE (AFU_ORTHOLOGUE AFUA_3G00765)-RELATED-RELATED"/>
    <property type="match status" value="1"/>
</dbReference>
<dbReference type="AlphaFoldDB" id="A0A9D1ZL40"/>